<accession>A0ABY7CBD0</accession>
<keyword evidence="2" id="KW-0732">Signal</keyword>
<evidence type="ECO:0000313" key="3">
    <source>
        <dbReference type="EMBL" id="WAQ81227.1"/>
    </source>
</evidence>
<feature type="compositionally biased region" description="Low complexity" evidence="1">
    <location>
        <begin position="251"/>
        <end position="265"/>
    </location>
</feature>
<feature type="region of interest" description="Disordered" evidence="1">
    <location>
        <begin position="349"/>
        <end position="369"/>
    </location>
</feature>
<feature type="region of interest" description="Disordered" evidence="1">
    <location>
        <begin position="205"/>
        <end position="274"/>
    </location>
</feature>
<evidence type="ECO:0000256" key="2">
    <source>
        <dbReference type="SAM" id="SignalP"/>
    </source>
</evidence>
<gene>
    <name evidence="3" type="ORF">PtA15_1A567</name>
</gene>
<feature type="compositionally biased region" description="Polar residues" evidence="1">
    <location>
        <begin position="205"/>
        <end position="220"/>
    </location>
</feature>
<organism evidence="3 4">
    <name type="scientific">Puccinia triticina</name>
    <dbReference type="NCBI Taxonomy" id="208348"/>
    <lineage>
        <taxon>Eukaryota</taxon>
        <taxon>Fungi</taxon>
        <taxon>Dikarya</taxon>
        <taxon>Basidiomycota</taxon>
        <taxon>Pucciniomycotina</taxon>
        <taxon>Pucciniomycetes</taxon>
        <taxon>Pucciniales</taxon>
        <taxon>Pucciniaceae</taxon>
        <taxon>Puccinia</taxon>
    </lineage>
</organism>
<dbReference type="Proteomes" id="UP001164743">
    <property type="component" value="Chromosome 1A"/>
</dbReference>
<dbReference type="GeneID" id="77806502"/>
<dbReference type="EMBL" id="CP110421">
    <property type="protein sequence ID" value="WAQ81227.1"/>
    <property type="molecule type" value="Genomic_DNA"/>
</dbReference>
<feature type="compositionally biased region" description="Polar residues" evidence="1">
    <location>
        <begin position="39"/>
        <end position="54"/>
    </location>
</feature>
<feature type="region of interest" description="Disordered" evidence="1">
    <location>
        <begin position="36"/>
        <end position="138"/>
    </location>
</feature>
<feature type="signal peptide" evidence="2">
    <location>
        <begin position="1"/>
        <end position="21"/>
    </location>
</feature>
<protein>
    <submittedName>
        <fullName evidence="3">Uncharacterized protein</fullName>
    </submittedName>
</protein>
<evidence type="ECO:0000313" key="4">
    <source>
        <dbReference type="Proteomes" id="UP001164743"/>
    </source>
</evidence>
<feature type="compositionally biased region" description="Basic and acidic residues" evidence="1">
    <location>
        <begin position="352"/>
        <end position="363"/>
    </location>
</feature>
<feature type="chain" id="PRO_5045189924" evidence="2">
    <location>
        <begin position="22"/>
        <end position="654"/>
    </location>
</feature>
<evidence type="ECO:0000256" key="1">
    <source>
        <dbReference type="SAM" id="MobiDB-lite"/>
    </source>
</evidence>
<feature type="compositionally biased region" description="Polar residues" evidence="1">
    <location>
        <begin position="78"/>
        <end position="90"/>
    </location>
</feature>
<sequence length="654" mass="72842">MFASLSLLQVGWLIIGSKALARPLLEGLPDHDATIPLNLDSNSQARGSEGNSFSLGPDAPPSPNFQEKLSNRKRLLGQDQQHAGQTSPHLSTMERDKGSDGKQNNILQEEKLGSNAGKRKKNQEGTMDHLNPTVRLGGSSPTELEQWFLTAWQSKHAASFTVPMDPTLQMSAVFIQASWARVPGLGGLDSQAEAYQQPSIKPLTFDQSSHSFSPARTNTPYFPGVKEGHHSTLPSGSESHLPSPSNFQLGSSSGDSAASSASWPSDSEDYHVPQGSQALEQRLARPVKVLGSSVNHNSAPMDDFTWPSFLPSRAHGHHVDQAHLMPQLLDLNVEYHEERHSPIIELDSEAPTPRDAESEDFHEYGSNNDNLRLSVDYENVTEEIQNNGHHPRSKSVAPVLRPAEHTEEAHPQMLHLTSESSNPSRSEKVFEHVPDPHVLVVDNIRHSENEMNAATGQAERPVTQAKQNENYTMEHSGFSMGFLKELKEQLELTSYPKNSMSPPFLQQFTEKFGTEIRKQFDDHKVTIYDRVQVNGFPAVIFSPFHKNSSRPSIIRVINQTFRSGSRTKVPRGLCNMFNQLIAWIIFINTAMLRMENIAGANLEAEKTSHVRLTNWLWEEVFHPPGGGYPPEAINRKLPQDFHFHFPGLAQTPQQ</sequence>
<feature type="compositionally biased region" description="Polar residues" evidence="1">
    <location>
        <begin position="232"/>
        <end position="250"/>
    </location>
</feature>
<keyword evidence="4" id="KW-1185">Reference proteome</keyword>
<proteinExistence type="predicted"/>
<dbReference type="RefSeq" id="XP_053016782.1">
    <property type="nucleotide sequence ID" value="XM_053165607.1"/>
</dbReference>
<reference evidence="3" key="1">
    <citation type="submission" date="2022-10" db="EMBL/GenBank/DDBJ databases">
        <title>Puccinia triticina Genome sequencing and assembly.</title>
        <authorList>
            <person name="Li C."/>
        </authorList>
    </citation>
    <scope>NUCLEOTIDE SEQUENCE</scope>
    <source>
        <strain evidence="3">Pt15</strain>
    </source>
</reference>
<name>A0ABY7CBD0_9BASI</name>